<dbReference type="PANTHER" id="PTHR30566:SF25">
    <property type="entry name" value="INNER MEMBRANE PROTEIN"/>
    <property type="match status" value="1"/>
</dbReference>
<dbReference type="Pfam" id="PF00924">
    <property type="entry name" value="MS_channel_2nd"/>
    <property type="match status" value="1"/>
</dbReference>
<evidence type="ECO:0000313" key="10">
    <source>
        <dbReference type="EMBL" id="CAP42716.1"/>
    </source>
</evidence>
<dbReference type="PANTHER" id="PTHR30566">
    <property type="entry name" value="YNAI-RELATED MECHANOSENSITIVE ION CHANNEL"/>
    <property type="match status" value="1"/>
</dbReference>
<dbReference type="EMBL" id="AM902716">
    <property type="protein sequence ID" value="CAP42716.1"/>
    <property type="molecule type" value="Genomic_DNA"/>
</dbReference>
<evidence type="ECO:0000256" key="3">
    <source>
        <dbReference type="ARBA" id="ARBA00022475"/>
    </source>
</evidence>
<dbReference type="KEGG" id="bpt:Bpet2373"/>
<keyword evidence="3" id="KW-1003">Cell membrane</keyword>
<keyword evidence="5 7" id="KW-1133">Transmembrane helix</keyword>
<dbReference type="InterPro" id="IPR049142">
    <property type="entry name" value="MS_channel_1st"/>
</dbReference>
<dbReference type="InterPro" id="IPR010920">
    <property type="entry name" value="LSM_dom_sf"/>
</dbReference>
<keyword evidence="4 7" id="KW-0812">Transmembrane</keyword>
<dbReference type="Gene3D" id="3.30.70.100">
    <property type="match status" value="1"/>
</dbReference>
<evidence type="ECO:0000313" key="11">
    <source>
        <dbReference type="Proteomes" id="UP000001225"/>
    </source>
</evidence>
<comment type="similarity">
    <text evidence="2">Belongs to the MscS (TC 1.A.23) family.</text>
</comment>
<name>A9IMJ3_BORPD</name>
<dbReference type="Gene3D" id="1.10.287.1260">
    <property type="match status" value="1"/>
</dbReference>
<dbReference type="Gene3D" id="2.30.30.60">
    <property type="match status" value="1"/>
</dbReference>
<comment type="subcellular location">
    <subcellularLocation>
        <location evidence="1">Cell membrane</location>
        <topology evidence="1">Multi-pass membrane protein</topology>
    </subcellularLocation>
</comment>
<dbReference type="GO" id="GO:0005886">
    <property type="term" value="C:plasma membrane"/>
    <property type="evidence" value="ECO:0007669"/>
    <property type="project" value="UniProtKB-SubCell"/>
</dbReference>
<feature type="transmembrane region" description="Helical" evidence="7">
    <location>
        <begin position="25"/>
        <end position="46"/>
    </location>
</feature>
<dbReference type="InterPro" id="IPR011066">
    <property type="entry name" value="MscS_channel_C_sf"/>
</dbReference>
<evidence type="ECO:0000259" key="9">
    <source>
        <dbReference type="Pfam" id="PF21088"/>
    </source>
</evidence>
<dbReference type="SUPFAM" id="SSF82689">
    <property type="entry name" value="Mechanosensitive channel protein MscS (YggB), C-terminal domain"/>
    <property type="match status" value="1"/>
</dbReference>
<dbReference type="STRING" id="94624.Bpet2373"/>
<dbReference type="InterPro" id="IPR023408">
    <property type="entry name" value="MscS_beta-dom_sf"/>
</dbReference>
<evidence type="ECO:0000256" key="1">
    <source>
        <dbReference type="ARBA" id="ARBA00004651"/>
    </source>
</evidence>
<feature type="domain" description="Mechanosensitive ion channel transmembrane helices 2/3" evidence="9">
    <location>
        <begin position="147"/>
        <end position="187"/>
    </location>
</feature>
<feature type="transmembrane region" description="Helical" evidence="7">
    <location>
        <begin position="167"/>
        <end position="186"/>
    </location>
</feature>
<keyword evidence="6 7" id="KW-0472">Membrane</keyword>
<dbReference type="GO" id="GO:0008381">
    <property type="term" value="F:mechanosensitive monoatomic ion channel activity"/>
    <property type="evidence" value="ECO:0007669"/>
    <property type="project" value="UniProtKB-ARBA"/>
</dbReference>
<evidence type="ECO:0000256" key="4">
    <source>
        <dbReference type="ARBA" id="ARBA00022692"/>
    </source>
</evidence>
<dbReference type="SUPFAM" id="SSF82861">
    <property type="entry name" value="Mechanosensitive channel protein MscS (YggB), transmembrane region"/>
    <property type="match status" value="1"/>
</dbReference>
<evidence type="ECO:0000256" key="7">
    <source>
        <dbReference type="SAM" id="Phobius"/>
    </source>
</evidence>
<keyword evidence="11" id="KW-1185">Reference proteome</keyword>
<evidence type="ECO:0000256" key="5">
    <source>
        <dbReference type="ARBA" id="ARBA00022989"/>
    </source>
</evidence>
<accession>A9IMJ3</accession>
<feature type="transmembrane region" description="Helical" evidence="7">
    <location>
        <begin position="105"/>
        <end position="127"/>
    </location>
</feature>
<dbReference type="Pfam" id="PF21088">
    <property type="entry name" value="MS_channel_1st"/>
    <property type="match status" value="1"/>
</dbReference>
<protein>
    <submittedName>
        <fullName evidence="10">Small mechanosensitive ion channel</fullName>
    </submittedName>
</protein>
<evidence type="ECO:0000256" key="2">
    <source>
        <dbReference type="ARBA" id="ARBA00008017"/>
    </source>
</evidence>
<feature type="transmembrane region" description="Helical" evidence="7">
    <location>
        <begin position="139"/>
        <end position="161"/>
    </location>
</feature>
<dbReference type="SUPFAM" id="SSF50182">
    <property type="entry name" value="Sm-like ribonucleoproteins"/>
    <property type="match status" value="1"/>
</dbReference>
<dbReference type="AlphaFoldDB" id="A9IMJ3"/>
<evidence type="ECO:0000259" key="8">
    <source>
        <dbReference type="Pfam" id="PF00924"/>
    </source>
</evidence>
<dbReference type="InterPro" id="IPR006685">
    <property type="entry name" value="MscS_channel_2nd"/>
</dbReference>
<evidence type="ECO:0000256" key="6">
    <source>
        <dbReference type="ARBA" id="ARBA00023136"/>
    </source>
</evidence>
<feature type="domain" description="Mechanosensitive ion channel MscS" evidence="8">
    <location>
        <begin position="188"/>
        <end position="255"/>
    </location>
</feature>
<dbReference type="eggNOG" id="COG0668">
    <property type="taxonomic scope" value="Bacteria"/>
</dbReference>
<feature type="transmembrane region" description="Helical" evidence="7">
    <location>
        <begin position="77"/>
        <end position="99"/>
    </location>
</feature>
<organism evidence="10 11">
    <name type="scientific">Bordetella petrii (strain ATCC BAA-461 / DSM 12804 / CCUG 43448 / CIP 107267 / Se-1111R)</name>
    <dbReference type="NCBI Taxonomy" id="340100"/>
    <lineage>
        <taxon>Bacteria</taxon>
        <taxon>Pseudomonadati</taxon>
        <taxon>Pseudomonadota</taxon>
        <taxon>Betaproteobacteria</taxon>
        <taxon>Burkholderiales</taxon>
        <taxon>Alcaligenaceae</taxon>
        <taxon>Bordetella</taxon>
    </lineage>
</organism>
<dbReference type="Proteomes" id="UP000001225">
    <property type="component" value="Chromosome"/>
</dbReference>
<sequence length="371" mass="40133">MAASFIGRRCGVHWITSHELAGSPLWAWLLTALLAAALLIAARLFLGLARTRLQQHPQGSARGGLAAALEILGRTSWLVLFLIAVLLAARITGVIAPWAVAASHLWFVLAALQVALWADRAIAVGLVRALVNRAGGRAVTAMLLALLLRIVLWAMTVLAMLDNLGVNVTALVASLGIGGVAVALAVQTILSDLFASIAIGLDKPFEVGDFIVFGAVAGSIEHIGLKTTRIRSLGGEQIVCSNTELLKQTIQNYKRMQQRRIVFGFTLAYRTPPDSVAAVPGIVRRQIETQDDTRFDRAHLASFGEHGLVFEAVYYVMLADYNRYMDIQQRINLGLLRELGAADIAFAVAEQHVRVSRERPHGATTEASRQP</sequence>
<dbReference type="InterPro" id="IPR011014">
    <property type="entry name" value="MscS_channel_TM-2"/>
</dbReference>
<gene>
    <name evidence="10" type="primary">mscS</name>
    <name evidence="10" type="ordered locus">Bpet2373</name>
</gene>
<proteinExistence type="inferred from homology"/>
<reference evidence="10 11" key="1">
    <citation type="journal article" date="2008" name="BMC Genomics">
        <title>The missing link: Bordetella petrii is endowed with both the metabolic versatility of environmental bacteria and virulence traits of pathogenic Bordetellae.</title>
        <authorList>
            <person name="Gross R."/>
            <person name="Guzman C.A."/>
            <person name="Sebaihia M."/>
            <person name="Martins Dos Santos V.A."/>
            <person name="Pieper D.H."/>
            <person name="Koebnik R."/>
            <person name="Lechner M."/>
            <person name="Bartels D."/>
            <person name="Buhrmester J."/>
            <person name="Choudhuri J.V."/>
            <person name="Ebensen T."/>
            <person name="Gaigalat L."/>
            <person name="Herrmann S."/>
            <person name="Khachane A.N."/>
            <person name="Larisch C."/>
            <person name="Link S."/>
            <person name="Linke B."/>
            <person name="Meyer F."/>
            <person name="Mormann S."/>
            <person name="Nakunst D."/>
            <person name="Rueckert C."/>
            <person name="Schneiker-Bekel S."/>
            <person name="Schulze K."/>
            <person name="Vorhoelter F.J."/>
            <person name="Yevsa T."/>
            <person name="Engle J.T."/>
            <person name="Goldman W.E."/>
            <person name="Puehler A."/>
            <person name="Goebel U.B."/>
            <person name="Goesmann A."/>
            <person name="Bloecker H."/>
            <person name="Kaiser O."/>
            <person name="Martinez-Arias R."/>
        </authorList>
    </citation>
    <scope>NUCLEOTIDE SEQUENCE [LARGE SCALE GENOMIC DNA]</scope>
    <source>
        <strain evidence="11">ATCC BAA-461 / DSM 12804 / CCUG 43448 / CIP 107267 / Se-1111R</strain>
    </source>
</reference>